<evidence type="ECO:0000313" key="1">
    <source>
        <dbReference type="EMBL" id="BBL61027.1"/>
    </source>
</evidence>
<sequence length="136" mass="14922">MNKKIILGIIIAIIAIIGVVAILGINSSHNSNGSNIQDDIVGQGNPSCDWSEQDTGIKVEKWATVFQWFESKSGKEYKDVKIKIDLYKDNKVVASKNTVISSLKEPQNIFVTIDVDEEPDYAKTTVINATPVKGDV</sequence>
<evidence type="ECO:0000313" key="2">
    <source>
        <dbReference type="Proteomes" id="UP000825015"/>
    </source>
</evidence>
<dbReference type="EMBL" id="AP019779">
    <property type="protein sequence ID" value="BBL61027.1"/>
    <property type="molecule type" value="Genomic_DNA"/>
</dbReference>
<protein>
    <submittedName>
        <fullName evidence="1">Uncharacterized protein</fullName>
    </submittedName>
</protein>
<dbReference type="Proteomes" id="UP000825015">
    <property type="component" value="Chromosome"/>
</dbReference>
<proteinExistence type="predicted"/>
<keyword evidence="2" id="KW-1185">Reference proteome</keyword>
<organism evidence="1 2">
    <name type="scientific">Methanobrevibacter arboriphilus</name>
    <dbReference type="NCBI Taxonomy" id="39441"/>
    <lineage>
        <taxon>Archaea</taxon>
        <taxon>Methanobacteriati</taxon>
        <taxon>Methanobacteriota</taxon>
        <taxon>Methanomada group</taxon>
        <taxon>Methanobacteria</taxon>
        <taxon>Methanobacteriales</taxon>
        <taxon>Methanobacteriaceae</taxon>
        <taxon>Methanobrevibacter</taxon>
    </lineage>
</organism>
<reference evidence="1" key="1">
    <citation type="submission" date="2019-06" db="EMBL/GenBank/DDBJ databases">
        <title>Complete genome sequence of Methanobrevibacter arboriphilus strain SA.</title>
        <authorList>
            <person name="Asakawa S."/>
        </authorList>
    </citation>
    <scope>NUCLEOTIDE SEQUENCE</scope>
    <source>
        <strain evidence="1">SA</strain>
    </source>
</reference>
<accession>A0ACA8R0W0</accession>
<name>A0ACA8R0W0_METAZ</name>
<gene>
    <name evidence="1" type="ORF">MarbSA_00670</name>
</gene>